<dbReference type="AlphaFoldDB" id="A0A2P7STX6"/>
<sequence length="59" mass="6694">MEFFLSARVTRTQHDRQLAIGRIDGSVVIAVVFRPLGTEAISVISMRRAGYRERSRSND</sequence>
<gene>
    <name evidence="1" type="ORF">C7I84_01350</name>
</gene>
<dbReference type="InterPro" id="IPR038573">
    <property type="entry name" value="BrnT_sf"/>
</dbReference>
<keyword evidence="2" id="KW-1185">Reference proteome</keyword>
<dbReference type="EMBL" id="PXYK01000001">
    <property type="protein sequence ID" value="PSJ65795.1"/>
    <property type="molecule type" value="Genomic_DNA"/>
</dbReference>
<dbReference type="Proteomes" id="UP000241229">
    <property type="component" value="Unassembled WGS sequence"/>
</dbReference>
<dbReference type="Gene3D" id="3.10.450.530">
    <property type="entry name" value="Ribonuclease toxin, BrnT, of type II toxin-antitoxin system"/>
    <property type="match status" value="1"/>
</dbReference>
<organism evidence="1 2">
    <name type="scientific">Kumtagia ephedrae</name>
    <dbReference type="NCBI Taxonomy" id="2116701"/>
    <lineage>
        <taxon>Bacteria</taxon>
        <taxon>Pseudomonadati</taxon>
        <taxon>Pseudomonadota</taxon>
        <taxon>Alphaproteobacteria</taxon>
        <taxon>Hyphomicrobiales</taxon>
        <taxon>Phyllobacteriaceae</taxon>
        <taxon>Kumtagia</taxon>
    </lineage>
</organism>
<protein>
    <recommendedName>
        <fullName evidence="3">BrnT family toxin</fullName>
    </recommendedName>
</protein>
<evidence type="ECO:0000313" key="1">
    <source>
        <dbReference type="EMBL" id="PSJ65795.1"/>
    </source>
</evidence>
<name>A0A2P7STX6_9HYPH</name>
<comment type="caution">
    <text evidence="1">The sequence shown here is derived from an EMBL/GenBank/DDBJ whole genome shotgun (WGS) entry which is preliminary data.</text>
</comment>
<proteinExistence type="predicted"/>
<dbReference type="OrthoDB" id="839663at2"/>
<reference evidence="1 2" key="1">
    <citation type="submission" date="2018-03" db="EMBL/GenBank/DDBJ databases">
        <title>The draft genome of Mesorhizobium sp. 6GN-30.</title>
        <authorList>
            <person name="Liu L."/>
            <person name="Li L."/>
            <person name="Wang T."/>
            <person name="Zhang X."/>
            <person name="Liang L."/>
        </authorList>
    </citation>
    <scope>NUCLEOTIDE SEQUENCE [LARGE SCALE GENOMIC DNA]</scope>
    <source>
        <strain evidence="1 2">6GN30</strain>
    </source>
</reference>
<evidence type="ECO:0008006" key="3">
    <source>
        <dbReference type="Google" id="ProtNLM"/>
    </source>
</evidence>
<accession>A0A2P7STX6</accession>
<evidence type="ECO:0000313" key="2">
    <source>
        <dbReference type="Proteomes" id="UP000241229"/>
    </source>
</evidence>